<proteinExistence type="predicted"/>
<dbReference type="AlphaFoldDB" id="A0A9D3RYM0"/>
<dbReference type="InterPro" id="IPR058876">
    <property type="entry name" value="Ig-like_ZP"/>
</dbReference>
<dbReference type="PANTHER" id="PTHR47130">
    <property type="entry name" value="SI:DKEY-19B23.11-RELATED"/>
    <property type="match status" value="1"/>
</dbReference>
<evidence type="ECO:0000256" key="2">
    <source>
        <dbReference type="SAM" id="SignalP"/>
    </source>
</evidence>
<accession>A0A9D3RYM0</accession>
<feature type="compositionally biased region" description="Basic and acidic residues" evidence="1">
    <location>
        <begin position="765"/>
        <end position="775"/>
    </location>
</feature>
<sequence length="775" mass="87659">MYQCTENVHERLISILLLCVLSTFVPDPVFSEMFRSECQDRHFSLSVKSSFLGQVFRFDIEDGSGMHSLTSQQAAECGYSMVLDSQGDLVLRVSYLACYVDLHKDMEFRLLVWFVNKNANDEETSYPLALTCPLQQHWSPREIVCEEDYMEVSVEKQILPDSQMGLEGMTSSSTGSEEEGLKEGRVLFRMPGHAQGEGDLPSREKALTVAEANLQGYHISATENRILLRCAYSSVLSYTLQERGDEVEAVSATIFYSHLWTLHTVDISVACPINQAVMDDGHVLWTFPKILPPLVHAGYSAWSASVGVEGHLLSDCVIQRRGYEIRLRDGIVEIRIPFGAEGGYVKSHVVDGQYFQSYSIDLLYMHQWEDSRWVLTQHRSFRPLWTPPIPWTPMLLNNTVPSERVFSVTLGAFAPDVSLHNITVGGETVSWVKAERLGLKVSLMSFPNGTHAYQLEAPFSHPLISKKYVGGRYRRYMLAVTFTLLISPHGDIYNHPAAVACDLQDVVFPRLEGNCTNRGVQILVHHGNLDSQWAVYLGGHKLDWELVEQGGYVLETRKDYYSLELPLYSIGMVYEDLTLRGLVVSVQVNLMDRETGSVESTFVQRCCFPIRELLVCLPDRWMVLVVDTSHITLPVEPRHTTLLDPSCGPRETDHTRVLFSFPLDSCGTIRTLEGNHVVYVNEVRYSPALYPTGNPLIHPHYRLPVSCRYPVNDERSRAVYHLRPAVSVAPSSHRRTVRSRREGSQRRPASRGGRRPGKVYQKARSAKEKASCPRR</sequence>
<evidence type="ECO:0000313" key="4">
    <source>
        <dbReference type="EMBL" id="KAG5844032.1"/>
    </source>
</evidence>
<organism evidence="4 5">
    <name type="scientific">Anguilla anguilla</name>
    <name type="common">European freshwater eel</name>
    <name type="synonym">Muraena anguilla</name>
    <dbReference type="NCBI Taxonomy" id="7936"/>
    <lineage>
        <taxon>Eukaryota</taxon>
        <taxon>Metazoa</taxon>
        <taxon>Chordata</taxon>
        <taxon>Craniata</taxon>
        <taxon>Vertebrata</taxon>
        <taxon>Euteleostomi</taxon>
        <taxon>Actinopterygii</taxon>
        <taxon>Neopterygii</taxon>
        <taxon>Teleostei</taxon>
        <taxon>Anguilliformes</taxon>
        <taxon>Anguillidae</taxon>
        <taxon>Anguilla</taxon>
    </lineage>
</organism>
<name>A0A9D3RYM0_ANGAN</name>
<feature type="compositionally biased region" description="Basic residues" evidence="1">
    <location>
        <begin position="748"/>
        <end position="757"/>
    </location>
</feature>
<dbReference type="InterPro" id="IPR001507">
    <property type="entry name" value="ZP_dom"/>
</dbReference>
<dbReference type="PROSITE" id="PS51034">
    <property type="entry name" value="ZP_2"/>
    <property type="match status" value="1"/>
</dbReference>
<protein>
    <recommendedName>
        <fullName evidence="3">ZP domain-containing protein</fullName>
    </recommendedName>
</protein>
<feature type="chain" id="PRO_5038715563" description="ZP domain-containing protein" evidence="2">
    <location>
        <begin position="32"/>
        <end position="775"/>
    </location>
</feature>
<evidence type="ECO:0000256" key="1">
    <source>
        <dbReference type="SAM" id="MobiDB-lite"/>
    </source>
</evidence>
<dbReference type="InterPro" id="IPR055356">
    <property type="entry name" value="ZP-N"/>
</dbReference>
<comment type="caution">
    <text evidence="4">The sequence shown here is derived from an EMBL/GenBank/DDBJ whole genome shotgun (WGS) entry which is preliminary data.</text>
</comment>
<dbReference type="EMBL" id="JAFIRN010000008">
    <property type="protein sequence ID" value="KAG5844032.1"/>
    <property type="molecule type" value="Genomic_DNA"/>
</dbReference>
<evidence type="ECO:0000313" key="5">
    <source>
        <dbReference type="Proteomes" id="UP001044222"/>
    </source>
</evidence>
<keyword evidence="5" id="KW-1185">Reference proteome</keyword>
<dbReference type="Gene3D" id="2.60.40.3210">
    <property type="entry name" value="Zona pellucida, ZP-N domain"/>
    <property type="match status" value="1"/>
</dbReference>
<evidence type="ECO:0000259" key="3">
    <source>
        <dbReference type="PROSITE" id="PS51034"/>
    </source>
</evidence>
<feature type="domain" description="ZP" evidence="3">
    <location>
        <begin position="615"/>
        <end position="775"/>
    </location>
</feature>
<feature type="region of interest" description="Disordered" evidence="1">
    <location>
        <begin position="729"/>
        <end position="775"/>
    </location>
</feature>
<keyword evidence="2" id="KW-0732">Signal</keyword>
<dbReference type="Proteomes" id="UP001044222">
    <property type="component" value="Chromosome 8"/>
</dbReference>
<dbReference type="Pfam" id="PF23344">
    <property type="entry name" value="ZP-N"/>
    <property type="match status" value="1"/>
</dbReference>
<gene>
    <name evidence="4" type="ORF">ANANG_G00157150</name>
</gene>
<reference evidence="4" key="1">
    <citation type="submission" date="2021-01" db="EMBL/GenBank/DDBJ databases">
        <title>A chromosome-scale assembly of European eel, Anguilla anguilla.</title>
        <authorList>
            <person name="Henkel C."/>
            <person name="Jong-Raadsen S.A."/>
            <person name="Dufour S."/>
            <person name="Weltzien F.-A."/>
            <person name="Palstra A.P."/>
            <person name="Pelster B."/>
            <person name="Spaink H.P."/>
            <person name="Van Den Thillart G.E."/>
            <person name="Jansen H."/>
            <person name="Zahm M."/>
            <person name="Klopp C."/>
            <person name="Cedric C."/>
            <person name="Louis A."/>
            <person name="Berthelot C."/>
            <person name="Parey E."/>
            <person name="Roest Crollius H."/>
            <person name="Montfort J."/>
            <person name="Robinson-Rechavi M."/>
            <person name="Bucao C."/>
            <person name="Bouchez O."/>
            <person name="Gislard M."/>
            <person name="Lluch J."/>
            <person name="Milhes M."/>
            <person name="Lampietro C."/>
            <person name="Lopez Roques C."/>
            <person name="Donnadieu C."/>
            <person name="Braasch I."/>
            <person name="Desvignes T."/>
            <person name="Postlethwait J."/>
            <person name="Bobe J."/>
            <person name="Guiguen Y."/>
            <person name="Dirks R."/>
        </authorList>
    </citation>
    <scope>NUCLEOTIDE SEQUENCE</scope>
    <source>
        <strain evidence="4">Tag_6206</strain>
        <tissue evidence="4">Liver</tissue>
    </source>
</reference>
<dbReference type="PANTHER" id="PTHR47130:SF1">
    <property type="entry name" value="ZP DOMAIN-CONTAINING PROTEIN"/>
    <property type="match status" value="1"/>
</dbReference>
<dbReference type="Pfam" id="PF26562">
    <property type="entry name" value="Ig-like"/>
    <property type="match status" value="1"/>
</dbReference>
<feature type="signal peptide" evidence="2">
    <location>
        <begin position="1"/>
        <end position="31"/>
    </location>
</feature>